<feature type="region of interest" description="Disordered" evidence="3">
    <location>
        <begin position="511"/>
        <end position="530"/>
    </location>
</feature>
<accession>A0A6J2JJE2</accession>
<gene>
    <name evidence="6 7" type="primary">LOC114242636</name>
</gene>
<dbReference type="AlphaFoldDB" id="A0A6J2JJE2"/>
<dbReference type="InterPro" id="IPR012677">
    <property type="entry name" value="Nucleotide-bd_a/b_plait_sf"/>
</dbReference>
<dbReference type="KEGG" id="bman:114242636"/>
<feature type="region of interest" description="Disordered" evidence="3">
    <location>
        <begin position="37"/>
        <end position="80"/>
    </location>
</feature>
<dbReference type="Gene3D" id="3.30.70.330">
    <property type="match status" value="2"/>
</dbReference>
<evidence type="ECO:0000313" key="5">
    <source>
        <dbReference type="Proteomes" id="UP000504629"/>
    </source>
</evidence>
<reference evidence="6 7" key="1">
    <citation type="submission" date="2025-04" db="UniProtKB">
        <authorList>
            <consortium name="RefSeq"/>
        </authorList>
    </citation>
    <scope>IDENTIFICATION</scope>
    <source>
        <tissue evidence="6 7">Silk gland</tissue>
    </source>
</reference>
<proteinExistence type="predicted"/>
<dbReference type="Pfam" id="PF00076">
    <property type="entry name" value="RRM_1"/>
    <property type="match status" value="1"/>
</dbReference>
<evidence type="ECO:0000313" key="6">
    <source>
        <dbReference type="RefSeq" id="XP_028029680.1"/>
    </source>
</evidence>
<evidence type="ECO:0000259" key="4">
    <source>
        <dbReference type="PROSITE" id="PS50102"/>
    </source>
</evidence>
<sequence>MSSKSLRVIPSTVGYGKYTRTFDFTEFYKSTSELPKRWENNTAGSSADTQLNNVDISEETKLKKKKKKSKRDSSNVSEAIVKSSSINSNVKLKGILKVSPAPEDCTKDTASTNQSNRNSDNDIKDGTKEAVTKPNKRSKSCSFMLEDTQEIAVKKPKSEGSFVENRKMKDSRKEHQKSIDGQNGNQYKTKIYRSQKHSSNNRSQDSEDTKALEKLTKRKKLKRLSQDTEQTAEENTEQATRKKPKNSKKKRHQEMELDENETKAEVKTDILTENLENLNIGDNAHTLTNLLDEMAVVDKSKIEKKQKRKDKKKIGTERDKDLEKEENEKVKWSKRKWNKDKKGGIENENLDTTVVIENLPISIMLTYKKLLTDHFVKYGLIKNIGIAEVYPTEESKPVFTTTIKFYSDGAATEALNEDNATFEGSSIRVKRPLPATETTIVLRSYSELNEQTVCSLFTGIGKIRSIRLIIKGRKSLSTAFIEFAGTESVEKALQKAAHIKIGKKKVHVARYQPREKKLKSDEGQKESDSE</sequence>
<feature type="region of interest" description="Disordered" evidence="3">
    <location>
        <begin position="100"/>
        <end position="187"/>
    </location>
</feature>
<organism evidence="5 6">
    <name type="scientific">Bombyx mandarina</name>
    <name type="common">Wild silk moth</name>
    <name type="synonym">Wild silkworm</name>
    <dbReference type="NCBI Taxonomy" id="7092"/>
    <lineage>
        <taxon>Eukaryota</taxon>
        <taxon>Metazoa</taxon>
        <taxon>Ecdysozoa</taxon>
        <taxon>Arthropoda</taxon>
        <taxon>Hexapoda</taxon>
        <taxon>Insecta</taxon>
        <taxon>Pterygota</taxon>
        <taxon>Neoptera</taxon>
        <taxon>Endopterygota</taxon>
        <taxon>Lepidoptera</taxon>
        <taxon>Glossata</taxon>
        <taxon>Ditrysia</taxon>
        <taxon>Bombycoidea</taxon>
        <taxon>Bombycidae</taxon>
        <taxon>Bombycinae</taxon>
        <taxon>Bombyx</taxon>
    </lineage>
</organism>
<dbReference type="Proteomes" id="UP000504629">
    <property type="component" value="Unplaced"/>
</dbReference>
<feature type="compositionally biased region" description="Polar residues" evidence="3">
    <location>
        <begin position="40"/>
        <end position="55"/>
    </location>
</feature>
<dbReference type="PROSITE" id="PS50102">
    <property type="entry name" value="RRM"/>
    <property type="match status" value="2"/>
</dbReference>
<dbReference type="RefSeq" id="XP_028029680.1">
    <property type="nucleotide sequence ID" value="XM_028173879.1"/>
</dbReference>
<keyword evidence="5" id="KW-1185">Reference proteome</keyword>
<feature type="compositionally biased region" description="Basic residues" evidence="3">
    <location>
        <begin position="241"/>
        <end position="252"/>
    </location>
</feature>
<dbReference type="SUPFAM" id="SSF54928">
    <property type="entry name" value="RNA-binding domain, RBD"/>
    <property type="match status" value="1"/>
</dbReference>
<evidence type="ECO:0000256" key="2">
    <source>
        <dbReference type="PROSITE-ProRule" id="PRU00176"/>
    </source>
</evidence>
<feature type="compositionally biased region" description="Basic and acidic residues" evidence="3">
    <location>
        <begin position="119"/>
        <end position="131"/>
    </location>
</feature>
<feature type="domain" description="RRM" evidence="4">
    <location>
        <begin position="438"/>
        <end position="513"/>
    </location>
</feature>
<feature type="compositionally biased region" description="Basic and acidic residues" evidence="3">
    <location>
        <begin position="313"/>
        <end position="331"/>
    </location>
</feature>
<keyword evidence="1 2" id="KW-0694">RNA-binding</keyword>
<name>A0A6J2JJE2_BOMMA</name>
<dbReference type="OrthoDB" id="7490848at2759"/>
<dbReference type="InterPro" id="IPR000504">
    <property type="entry name" value="RRM_dom"/>
</dbReference>
<dbReference type="GeneID" id="114242636"/>
<evidence type="ECO:0000256" key="1">
    <source>
        <dbReference type="ARBA" id="ARBA00022884"/>
    </source>
</evidence>
<dbReference type="SMART" id="SM00360">
    <property type="entry name" value="RRM"/>
    <property type="match status" value="2"/>
</dbReference>
<feature type="region of interest" description="Disordered" evidence="3">
    <location>
        <begin position="302"/>
        <end position="334"/>
    </location>
</feature>
<protein>
    <submittedName>
        <fullName evidence="6 7">Uncharacterized protein LOC114242636</fullName>
    </submittedName>
</protein>
<dbReference type="RefSeq" id="XP_028029681.1">
    <property type="nucleotide sequence ID" value="XM_028173880.1"/>
</dbReference>
<feature type="domain" description="RRM" evidence="4">
    <location>
        <begin position="352"/>
        <end position="434"/>
    </location>
</feature>
<dbReference type="CDD" id="cd00590">
    <property type="entry name" value="RRM_SF"/>
    <property type="match status" value="1"/>
</dbReference>
<feature type="compositionally biased region" description="Basic and acidic residues" evidence="3">
    <location>
        <begin position="152"/>
        <end position="178"/>
    </location>
</feature>
<feature type="region of interest" description="Disordered" evidence="3">
    <location>
        <begin position="215"/>
        <end position="264"/>
    </location>
</feature>
<dbReference type="GO" id="GO:0003723">
    <property type="term" value="F:RNA binding"/>
    <property type="evidence" value="ECO:0007669"/>
    <property type="project" value="UniProtKB-UniRule"/>
</dbReference>
<feature type="compositionally biased region" description="Polar residues" evidence="3">
    <location>
        <begin position="108"/>
        <end position="118"/>
    </location>
</feature>
<feature type="compositionally biased region" description="Basic and acidic residues" evidence="3">
    <location>
        <begin position="512"/>
        <end position="530"/>
    </location>
</feature>
<evidence type="ECO:0000256" key="3">
    <source>
        <dbReference type="SAM" id="MobiDB-lite"/>
    </source>
</evidence>
<evidence type="ECO:0000313" key="7">
    <source>
        <dbReference type="RefSeq" id="XP_028029681.1"/>
    </source>
</evidence>
<dbReference type="InterPro" id="IPR035979">
    <property type="entry name" value="RBD_domain_sf"/>
</dbReference>